<evidence type="ECO:0000256" key="4">
    <source>
        <dbReference type="ARBA" id="ARBA00022960"/>
    </source>
</evidence>
<dbReference type="PANTHER" id="PTHR47019">
    <property type="entry name" value="LIPID II FLIPPASE MURJ"/>
    <property type="match status" value="1"/>
</dbReference>
<keyword evidence="6 10" id="KW-1133">Transmembrane helix</keyword>
<name>A0A7M1W0Q1_VIBPH</name>
<feature type="transmembrane region" description="Helical" evidence="10">
    <location>
        <begin position="152"/>
        <end position="173"/>
    </location>
</feature>
<feature type="transmembrane region" description="Helical" evidence="10">
    <location>
        <begin position="262"/>
        <end position="284"/>
    </location>
</feature>
<evidence type="ECO:0000256" key="1">
    <source>
        <dbReference type="ARBA" id="ARBA00004651"/>
    </source>
</evidence>
<comment type="similarity">
    <text evidence="9">Belongs to the MurJ/MviN family.</text>
</comment>
<feature type="transmembrane region" description="Helical" evidence="10">
    <location>
        <begin position="81"/>
        <end position="101"/>
    </location>
</feature>
<accession>A0A7M1W0Q1</accession>
<keyword evidence="5" id="KW-0573">Peptidoglycan synthesis</keyword>
<feature type="transmembrane region" description="Helical" evidence="10">
    <location>
        <begin position="38"/>
        <end position="61"/>
    </location>
</feature>
<evidence type="ECO:0000256" key="10">
    <source>
        <dbReference type="SAM" id="Phobius"/>
    </source>
</evidence>
<evidence type="ECO:0000313" key="11">
    <source>
        <dbReference type="EMBL" id="QOS20565.1"/>
    </source>
</evidence>
<dbReference type="PANTHER" id="PTHR47019:SF1">
    <property type="entry name" value="LIPID II FLIPPASE MURJ"/>
    <property type="match status" value="1"/>
</dbReference>
<gene>
    <name evidence="11" type="primary">murJ</name>
    <name evidence="11" type="ORF">VP190_00012</name>
</gene>
<comment type="subcellular location">
    <subcellularLocation>
        <location evidence="1">Cell membrane</location>
        <topology evidence="1">Multi-pass membrane protein</topology>
    </subcellularLocation>
</comment>
<reference evidence="11" key="1">
    <citation type="submission" date="2020-08" db="EMBL/GenBank/DDBJ databases">
        <title>Genetic structure, function and evolution of capsule biosynthesis loci in Vibrio parahaemolyticus.</title>
        <authorList>
            <person name="Li L."/>
            <person name="Bian S."/>
        </authorList>
    </citation>
    <scope>NUCLEOTIDE SEQUENCE</scope>
    <source>
        <strain evidence="11">VP190</strain>
    </source>
</reference>
<dbReference type="InterPro" id="IPR051050">
    <property type="entry name" value="Lipid_II_flippase_MurJ/MviN"/>
</dbReference>
<dbReference type="InterPro" id="IPR004268">
    <property type="entry name" value="MurJ"/>
</dbReference>
<feature type="transmembrane region" description="Helical" evidence="10">
    <location>
        <begin position="339"/>
        <end position="361"/>
    </location>
</feature>
<feature type="transmembrane region" description="Helical" evidence="10">
    <location>
        <begin position="296"/>
        <end position="319"/>
    </location>
</feature>
<dbReference type="Pfam" id="PF03023">
    <property type="entry name" value="MurJ"/>
    <property type="match status" value="1"/>
</dbReference>
<feature type="transmembrane region" description="Helical" evidence="10">
    <location>
        <begin position="457"/>
        <end position="480"/>
    </location>
</feature>
<evidence type="ECO:0000256" key="6">
    <source>
        <dbReference type="ARBA" id="ARBA00022989"/>
    </source>
</evidence>
<feature type="transmembrane region" description="Helical" evidence="10">
    <location>
        <begin position="430"/>
        <end position="451"/>
    </location>
</feature>
<feature type="transmembrane region" description="Helical" evidence="10">
    <location>
        <begin position="179"/>
        <end position="203"/>
    </location>
</feature>
<protein>
    <submittedName>
        <fullName evidence="11">Lipid II flippase MurJ</fullName>
    </submittedName>
</protein>
<feature type="transmembrane region" description="Helical" evidence="10">
    <location>
        <begin position="121"/>
        <end position="140"/>
    </location>
</feature>
<dbReference type="GO" id="GO:0008360">
    <property type="term" value="P:regulation of cell shape"/>
    <property type="evidence" value="ECO:0007669"/>
    <property type="project" value="UniProtKB-KW"/>
</dbReference>
<dbReference type="GO" id="GO:0015648">
    <property type="term" value="F:lipid-linked peptidoglycan transporter activity"/>
    <property type="evidence" value="ECO:0007669"/>
    <property type="project" value="TreeGrafter"/>
</dbReference>
<feature type="transmembrane region" description="Helical" evidence="10">
    <location>
        <begin position="223"/>
        <end position="242"/>
    </location>
</feature>
<sequence length="501" mass="56429">MANSIIIISIVNLLNQILGFLRDTLVTYYYGASSISDAYIVAVIIPSVIIGVIASGLSAVFVPECIKYESNRSQDEKKYTILMCISSLFVGLLGALTIWCFKDLVLSIFARGFDAPTREMAGDFIVITVFSMPLILINNIMSGYFQVVGKQLISSVVIIPSNILGIVIVYFSYQFGNIYLLPLCYLATMILTFTLNFLLSNIYKVRNIKLRIFEIKDYTSSTYKLALPVMLGVSANQINFVIDRSLATTVYEGAVSLVNISVRVSSIIEVILVTSIMLVYYPILSRMKNNKIKQRFCILELLFILFIAIIPTASIFHFYSHNIIDFLFGRGKFSSDDVLVSSQLLSVYALSIPFVYMKILFSKWMYSQGETKIPTIVSLVGIAINIIFNFLLVDSVGLIGLAISTLISNLITTILSIYIMAQRGVFSKDYISLSFTFLPLFCFILIGYYINSIYQESSFIFLLEIGFGLSIYMTLMFLLVRKLCKIKGFYNEFHLLNKSFL</sequence>
<feature type="transmembrane region" description="Helical" evidence="10">
    <location>
        <begin position="373"/>
        <end position="392"/>
    </location>
</feature>
<evidence type="ECO:0000256" key="2">
    <source>
        <dbReference type="ARBA" id="ARBA00022475"/>
    </source>
</evidence>
<dbReference type="GO" id="GO:0009252">
    <property type="term" value="P:peptidoglycan biosynthetic process"/>
    <property type="evidence" value="ECO:0007669"/>
    <property type="project" value="UniProtKB-KW"/>
</dbReference>
<keyword evidence="7 10" id="KW-0472">Membrane</keyword>
<dbReference type="AlphaFoldDB" id="A0A7M1W0Q1"/>
<dbReference type="EMBL" id="MT898163">
    <property type="protein sequence ID" value="QOS20565.1"/>
    <property type="molecule type" value="Genomic_DNA"/>
</dbReference>
<proteinExistence type="inferred from homology"/>
<keyword evidence="4" id="KW-0133">Cell shape</keyword>
<evidence type="ECO:0000256" key="7">
    <source>
        <dbReference type="ARBA" id="ARBA00023136"/>
    </source>
</evidence>
<dbReference type="RefSeq" id="WP_031420066.1">
    <property type="nucleotide sequence ID" value="NZ_CP155084.1"/>
</dbReference>
<evidence type="ECO:0000256" key="8">
    <source>
        <dbReference type="ARBA" id="ARBA00060041"/>
    </source>
</evidence>
<keyword evidence="2" id="KW-1003">Cell membrane</keyword>
<keyword evidence="3 10" id="KW-0812">Transmembrane</keyword>
<organism evidence="11">
    <name type="scientific">Vibrio parahaemolyticus</name>
    <dbReference type="NCBI Taxonomy" id="670"/>
    <lineage>
        <taxon>Bacteria</taxon>
        <taxon>Pseudomonadati</taxon>
        <taxon>Pseudomonadota</taxon>
        <taxon>Gammaproteobacteria</taxon>
        <taxon>Vibrionales</taxon>
        <taxon>Vibrionaceae</taxon>
        <taxon>Vibrio</taxon>
    </lineage>
</organism>
<evidence type="ECO:0000256" key="3">
    <source>
        <dbReference type="ARBA" id="ARBA00022692"/>
    </source>
</evidence>
<evidence type="ECO:0000256" key="9">
    <source>
        <dbReference type="ARBA" id="ARBA00061532"/>
    </source>
</evidence>
<comment type="function">
    <text evidence="8">Involved in peptidoglycan biosynthesis. Transports lipid-linked peptidoglycan precursors from the inner to the outer leaflet of the cytoplasmic membrane.</text>
</comment>
<dbReference type="GO" id="GO:0005886">
    <property type="term" value="C:plasma membrane"/>
    <property type="evidence" value="ECO:0007669"/>
    <property type="project" value="UniProtKB-SubCell"/>
</dbReference>
<evidence type="ECO:0000256" key="5">
    <source>
        <dbReference type="ARBA" id="ARBA00022984"/>
    </source>
</evidence>
<dbReference type="GO" id="GO:0034204">
    <property type="term" value="P:lipid translocation"/>
    <property type="evidence" value="ECO:0007669"/>
    <property type="project" value="TreeGrafter"/>
</dbReference>
<feature type="transmembrane region" description="Helical" evidence="10">
    <location>
        <begin position="398"/>
        <end position="418"/>
    </location>
</feature>